<comment type="pathway">
    <text evidence="4">Sphingolipid metabolism.</text>
</comment>
<evidence type="ECO:0000256" key="7">
    <source>
        <dbReference type="ARBA" id="ARBA00022576"/>
    </source>
</evidence>
<dbReference type="OMA" id="ICAPMIS"/>
<dbReference type="GO" id="GO:0030170">
    <property type="term" value="F:pyridoxal phosphate binding"/>
    <property type="evidence" value="ECO:0007669"/>
    <property type="project" value="InterPro"/>
</dbReference>
<organism evidence="13 14">
    <name type="scientific">Kalanchoe fedtschenkoi</name>
    <name type="common">Lavender scallops</name>
    <name type="synonym">South American air plant</name>
    <dbReference type="NCBI Taxonomy" id="63787"/>
    <lineage>
        <taxon>Eukaryota</taxon>
        <taxon>Viridiplantae</taxon>
        <taxon>Streptophyta</taxon>
        <taxon>Embryophyta</taxon>
        <taxon>Tracheophyta</taxon>
        <taxon>Spermatophyta</taxon>
        <taxon>Magnoliopsida</taxon>
        <taxon>eudicotyledons</taxon>
        <taxon>Gunneridae</taxon>
        <taxon>Pentapetalae</taxon>
        <taxon>Saxifragales</taxon>
        <taxon>Crassulaceae</taxon>
        <taxon>Kalanchoe</taxon>
    </lineage>
</organism>
<keyword evidence="8" id="KW-0808">Transferase</keyword>
<keyword evidence="14" id="KW-1185">Reference proteome</keyword>
<evidence type="ECO:0000256" key="10">
    <source>
        <dbReference type="ARBA" id="ARBA00022919"/>
    </source>
</evidence>
<keyword evidence="10" id="KW-0746">Sphingolipid metabolism</keyword>
<evidence type="ECO:0000256" key="3">
    <source>
        <dbReference type="ARBA" id="ARBA00004760"/>
    </source>
</evidence>
<dbReference type="EnsemblPlants" id="Kaladp0808s0032.1.v1.1">
    <property type="protein sequence ID" value="Kaladp0808s0032.1.v1.1"/>
    <property type="gene ID" value="Kaladp0808s0032.v1.1"/>
</dbReference>
<evidence type="ECO:0000313" key="14">
    <source>
        <dbReference type="Proteomes" id="UP000594263"/>
    </source>
</evidence>
<proteinExistence type="inferred from homology"/>
<dbReference type="GO" id="GO:0008483">
    <property type="term" value="F:transaminase activity"/>
    <property type="evidence" value="ECO:0007669"/>
    <property type="project" value="UniProtKB-KW"/>
</dbReference>
<dbReference type="PANTHER" id="PTHR46383">
    <property type="entry name" value="ASPARTATE AMINOTRANSFERASE"/>
    <property type="match status" value="1"/>
</dbReference>
<comment type="cofactor">
    <cofactor evidence="1 11">
        <name>pyridoxal 5'-phosphate</name>
        <dbReference type="ChEBI" id="CHEBI:597326"/>
    </cofactor>
</comment>
<evidence type="ECO:0000256" key="6">
    <source>
        <dbReference type="ARBA" id="ARBA00008392"/>
    </source>
</evidence>
<dbReference type="InterPro" id="IPR001917">
    <property type="entry name" value="Aminotrans_II_pyridoxalP_BS"/>
</dbReference>
<comment type="similarity">
    <text evidence="5">Belongs to the class-I pyridoxal-phosphate-dependent aminotransferase family.</text>
</comment>
<feature type="domain" description="Aminotransferase class I/classII large" evidence="12">
    <location>
        <begin position="31"/>
        <end position="379"/>
    </location>
</feature>
<evidence type="ECO:0000256" key="8">
    <source>
        <dbReference type="ARBA" id="ARBA00022679"/>
    </source>
</evidence>
<dbReference type="CDD" id="cd00609">
    <property type="entry name" value="AAT_like"/>
    <property type="match status" value="1"/>
</dbReference>
<dbReference type="Pfam" id="PF00155">
    <property type="entry name" value="Aminotran_1_2"/>
    <property type="match status" value="1"/>
</dbReference>
<evidence type="ECO:0000256" key="1">
    <source>
        <dbReference type="ARBA" id="ARBA00001933"/>
    </source>
</evidence>
<dbReference type="InterPro" id="IPR015424">
    <property type="entry name" value="PyrdxlP-dep_Trfase"/>
</dbReference>
<dbReference type="Proteomes" id="UP000594263">
    <property type="component" value="Unplaced"/>
</dbReference>
<evidence type="ECO:0000256" key="9">
    <source>
        <dbReference type="ARBA" id="ARBA00022898"/>
    </source>
</evidence>
<comment type="subcellular location">
    <subcellularLocation>
        <location evidence="2">Endoplasmic reticulum membrane</location>
        <topology evidence="2">Single-pass membrane protein</topology>
    </subcellularLocation>
</comment>
<dbReference type="InterPro" id="IPR004839">
    <property type="entry name" value="Aminotransferase_I/II_large"/>
</dbReference>
<dbReference type="UniPathway" id="UPA00222"/>
<dbReference type="GO" id="GO:0005789">
    <property type="term" value="C:endoplasmic reticulum membrane"/>
    <property type="evidence" value="ECO:0007669"/>
    <property type="project" value="UniProtKB-SubCell"/>
</dbReference>
<dbReference type="SUPFAM" id="SSF53383">
    <property type="entry name" value="PLP-dependent transferases"/>
    <property type="match status" value="1"/>
</dbReference>
<evidence type="ECO:0000256" key="11">
    <source>
        <dbReference type="RuleBase" id="RU003693"/>
    </source>
</evidence>
<dbReference type="PROSITE" id="PS00599">
    <property type="entry name" value="AA_TRANSFER_CLASS_2"/>
    <property type="match status" value="1"/>
</dbReference>
<name>A0A7N1A771_KALFE</name>
<comment type="pathway">
    <text evidence="3">Lipid metabolism; sphingolipid metabolism.</text>
</comment>
<dbReference type="Gene3D" id="3.40.640.10">
    <property type="entry name" value="Type I PLP-dependent aspartate aminotransferase-like (Major domain)"/>
    <property type="match status" value="1"/>
</dbReference>
<accession>A0A7N1A771</accession>
<evidence type="ECO:0000256" key="4">
    <source>
        <dbReference type="ARBA" id="ARBA00004991"/>
    </source>
</evidence>
<keyword evidence="9 11" id="KW-0663">Pyridoxal phosphate</keyword>
<dbReference type="Gramene" id="Kaladp0808s0032.1.v1.1">
    <property type="protein sequence ID" value="Kaladp0808s0032.1.v1.1"/>
    <property type="gene ID" value="Kaladp0808s0032.v1.1"/>
</dbReference>
<dbReference type="GO" id="GO:0006520">
    <property type="term" value="P:amino acid metabolic process"/>
    <property type="evidence" value="ECO:0007669"/>
    <property type="project" value="InterPro"/>
</dbReference>
<dbReference type="GO" id="GO:0006665">
    <property type="term" value="P:sphingolipid metabolic process"/>
    <property type="evidence" value="ECO:0007669"/>
    <property type="project" value="UniProtKB-UniPathway"/>
</dbReference>
<evidence type="ECO:0000313" key="13">
    <source>
        <dbReference type="EnsemblPlants" id="Kaladp0808s0032.1.v1.1"/>
    </source>
</evidence>
<sequence length="394" mass="43289">MGSYDRLAKRAVGTSLPVMVQISEFSKCLKDPIPLAQGSVYWQPPEEVLEKMGEISRIPSASKYGSHEGLPQLKEALTKKLQEENGLYKSSVMITSGSNQGFMNLILTLCDVTDSVVLFAPYFFNAYDSFRLTGISKILVGPSDPKTLQPDADWLEMVLSNTKPVPKLVSVVNPGNPSGTCIPHHLLKRISEICQKAGTWLVVDNAYEYFLYDNFEHSCVEGNHVFNLFTFSKAYGMMGWRLGYIAYPSESEGCLTQLLKAQDNLAICAPVISQHLALSCLDSGRGWVKNKVKTLIRNKELLIDALQPLGPDAVKGGQGAIYLWVNLPASYPNDVEVVKWMARKHGVVLLPGSASGGPGCVRVTFGGLREDECEIAALRLKRGLEELVTQGMVE</sequence>
<evidence type="ECO:0000259" key="12">
    <source>
        <dbReference type="Pfam" id="PF00155"/>
    </source>
</evidence>
<reference evidence="13" key="1">
    <citation type="submission" date="2021-01" db="UniProtKB">
        <authorList>
            <consortium name="EnsemblPlants"/>
        </authorList>
    </citation>
    <scope>IDENTIFICATION</scope>
</reference>
<dbReference type="AlphaFoldDB" id="A0A7N1A771"/>
<keyword evidence="10" id="KW-0443">Lipid metabolism</keyword>
<comment type="similarity">
    <text evidence="6 11">Belongs to the class-II pyridoxal-phosphate-dependent aminotransferase family.</text>
</comment>
<dbReference type="PANTHER" id="PTHR46383:SF5">
    <property type="entry name" value="AMINOTRANSFERASE CLASS I_CLASSII DOMAIN-CONTAINING PROTEIN"/>
    <property type="match status" value="1"/>
</dbReference>
<dbReference type="InterPro" id="IPR050596">
    <property type="entry name" value="AspAT/PAT-like"/>
</dbReference>
<keyword evidence="7" id="KW-0032">Aminotransferase</keyword>
<protein>
    <recommendedName>
        <fullName evidence="12">Aminotransferase class I/classII large domain-containing protein</fullName>
    </recommendedName>
</protein>
<evidence type="ECO:0000256" key="2">
    <source>
        <dbReference type="ARBA" id="ARBA00004389"/>
    </source>
</evidence>
<dbReference type="InterPro" id="IPR015421">
    <property type="entry name" value="PyrdxlP-dep_Trfase_major"/>
</dbReference>
<evidence type="ECO:0000256" key="5">
    <source>
        <dbReference type="ARBA" id="ARBA00007441"/>
    </source>
</evidence>